<proteinExistence type="predicted"/>
<keyword evidence="3" id="KW-1185">Reference proteome</keyword>
<evidence type="ECO:0000313" key="3">
    <source>
        <dbReference type="Proteomes" id="UP000007799"/>
    </source>
</evidence>
<dbReference type="PANTHER" id="PTHR28617:SF1">
    <property type="entry name" value="CILIA- AND FLAGELLA-ASSOCIATED PROTEIN 77"/>
    <property type="match status" value="1"/>
</dbReference>
<sequence length="335" mass="38257">MEGEPKKKQYNTLLARRRAEIGRVHTPENPQVHDMVHGVTSKAIDAQVAKREDAVVRKRRPPGSHVGYDPLPTPQLGRRTRSMQQNVLLQKNELGKSSSTGTRQMQEMVHGVKTHKVDTAEQAMNTWRSHSYSKSLHAAKARPQLDYMEMNKRALTRGLVTPREQLSMRQSEVVYRKQRLPQAPKGHDNSHARHMLHGKPSGQSVSVAELMTSRPGDQWLAQRHAEQEREREHARITRKQGYGMTRAAVLRTKRPEAPAQPPWTMKKFQNAQPTLQTFRVPAPIARRLACHRAHHAGIRVGDRPVLLDHHVQARQHRARSWPAATLPATPLLRQW</sequence>
<dbReference type="Proteomes" id="UP000007799">
    <property type="component" value="Unassembled WGS sequence"/>
</dbReference>
<dbReference type="KEGG" id="sre:PTSG_13170"/>
<dbReference type="OrthoDB" id="532484at2759"/>
<protein>
    <submittedName>
        <fullName evidence="2">Uncharacterized protein</fullName>
    </submittedName>
</protein>
<evidence type="ECO:0000313" key="2">
    <source>
        <dbReference type="EMBL" id="EGD81280.1"/>
    </source>
</evidence>
<dbReference type="OMA" id="MTHGRIN"/>
<accession>F2UT21</accession>
<organism evidence="3">
    <name type="scientific">Salpingoeca rosetta (strain ATCC 50818 / BSB-021)</name>
    <dbReference type="NCBI Taxonomy" id="946362"/>
    <lineage>
        <taxon>Eukaryota</taxon>
        <taxon>Choanoflagellata</taxon>
        <taxon>Craspedida</taxon>
        <taxon>Salpingoecidae</taxon>
        <taxon>Salpingoeca</taxon>
    </lineage>
</organism>
<dbReference type="GeneID" id="16068188"/>
<dbReference type="AlphaFoldDB" id="F2UT21"/>
<dbReference type="Pfam" id="PF14825">
    <property type="entry name" value="CFAP77"/>
    <property type="match status" value="1"/>
</dbReference>
<dbReference type="PANTHER" id="PTHR28617">
    <property type="entry name" value="CILIA- AND FLAGELLA-ASSOCIATED PROTEIN 77"/>
    <property type="match status" value="1"/>
</dbReference>
<dbReference type="InParanoid" id="F2UT21"/>
<feature type="region of interest" description="Disordered" evidence="1">
    <location>
        <begin position="52"/>
        <end position="77"/>
    </location>
</feature>
<dbReference type="RefSeq" id="XP_004987676.1">
    <property type="nucleotide sequence ID" value="XM_004987619.1"/>
</dbReference>
<dbReference type="InterPro" id="IPR029147">
    <property type="entry name" value="CFAP77"/>
</dbReference>
<reference evidence="2" key="1">
    <citation type="submission" date="2009-08" db="EMBL/GenBank/DDBJ databases">
        <title>Annotation of Salpingoeca rosetta.</title>
        <authorList>
            <consortium name="The Broad Institute Genome Sequencing Platform"/>
            <person name="Russ C."/>
            <person name="Cuomo C."/>
            <person name="Burger G."/>
            <person name="Gray M.W."/>
            <person name="Holland P.W.H."/>
            <person name="King N."/>
            <person name="Lang F.B.F."/>
            <person name="Roger A.J."/>
            <person name="Ruiz-Trillo I."/>
            <person name="Young S.K."/>
            <person name="Zeng Q."/>
            <person name="Gargeya S."/>
            <person name="Alvarado L."/>
            <person name="Berlin A."/>
            <person name="Chapman S.B."/>
            <person name="Chen Z."/>
            <person name="Freedman E."/>
            <person name="Gellesch M."/>
            <person name="Goldberg J."/>
            <person name="Griggs A."/>
            <person name="Gujja S."/>
            <person name="Heilman E."/>
            <person name="Heiman D."/>
            <person name="Howarth C."/>
            <person name="Mehta T."/>
            <person name="Neiman D."/>
            <person name="Pearson M."/>
            <person name="Roberts A."/>
            <person name="Saif S."/>
            <person name="Shea T."/>
            <person name="Shenoy N."/>
            <person name="Sisk P."/>
            <person name="Stolte C."/>
            <person name="Sykes S."/>
            <person name="White J."/>
            <person name="Yandava C."/>
            <person name="Haas B."/>
            <person name="Nusbaum C."/>
            <person name="Birren B."/>
        </authorList>
    </citation>
    <scope>NUCLEOTIDE SEQUENCE [LARGE SCALE GENOMIC DNA]</scope>
    <source>
        <strain evidence="2">ATCC 50818</strain>
    </source>
</reference>
<name>F2UT21_SALR5</name>
<gene>
    <name evidence="2" type="ORF">PTSG_13170</name>
</gene>
<dbReference type="EMBL" id="GL832997">
    <property type="protein sequence ID" value="EGD81280.1"/>
    <property type="molecule type" value="Genomic_DNA"/>
</dbReference>
<evidence type="ECO:0000256" key="1">
    <source>
        <dbReference type="SAM" id="MobiDB-lite"/>
    </source>
</evidence>
<dbReference type="STRING" id="946362.F2UT21"/>